<dbReference type="RefSeq" id="XP_002486655.1">
    <property type="nucleotide sequence ID" value="XM_002486610.1"/>
</dbReference>
<feature type="transmembrane region" description="Helical" evidence="5">
    <location>
        <begin position="220"/>
        <end position="239"/>
    </location>
</feature>
<dbReference type="SUPFAM" id="SSF103473">
    <property type="entry name" value="MFS general substrate transporter"/>
    <property type="match status" value="2"/>
</dbReference>
<dbReference type="PANTHER" id="PTHR23501">
    <property type="entry name" value="MAJOR FACILITATOR SUPERFAMILY"/>
    <property type="match status" value="1"/>
</dbReference>
<keyword evidence="4 5" id="KW-0472">Membrane</keyword>
<feature type="transmembrane region" description="Helical" evidence="5">
    <location>
        <begin position="334"/>
        <end position="355"/>
    </location>
</feature>
<evidence type="ECO:0000256" key="5">
    <source>
        <dbReference type="SAM" id="Phobius"/>
    </source>
</evidence>
<feature type="transmembrane region" description="Helical" evidence="5">
    <location>
        <begin position="501"/>
        <end position="518"/>
    </location>
</feature>
<dbReference type="InParanoid" id="B8MPH8"/>
<sequence length="530" mass="57937">MELEGGQVPAGKPHIPIEEPRNEINLQEELPTMSLSGWRLHLLTAGMWLALFLSTVETTIVGTSLVSITNALGGFDKRDWVVTSYLLTYTGFLTIYAKLGDILGRKTMFIVGLWSFSIFSILCGVSSNIVELDSTYDHSSRENAQIHCTDGYGICIGKCGGTFDGRRNYRKWALEMDIPVQDSCQCYHIFTLPSSSNKASQPSDGEVGRRRLSSQNLRRIDNIGVVLLLAASILLVFAFENAGIQHAWGSPTIIVTLVLGFAIFFGFITWEVWLQRRQDQITEPIFPPRILESRIMASMFAASFFLGFPFNSVIVNIPQRAQAVYAFSSRRAGITLLPLLLTSPLATVTSGILTSNGRVPPVYVITVGEVIQLVGMGLMCSLPTNTLIFPPQQYAFEVIMGIGLGLTLSTILTLAPVVANKKDLPVTMGALTQIRVLGGTFGLAISATVLNDHVKSKLSTLLSPPELEAILDSLDAIKNLSQNQQQAVKAAFSEGFNRQNVILAAFSAVALVLSLGIWERHPRKTEKSNP</sequence>
<evidence type="ECO:0000256" key="1">
    <source>
        <dbReference type="ARBA" id="ARBA00004141"/>
    </source>
</evidence>
<evidence type="ECO:0000256" key="3">
    <source>
        <dbReference type="ARBA" id="ARBA00022989"/>
    </source>
</evidence>
<keyword evidence="2 5" id="KW-0812">Transmembrane</keyword>
<dbReference type="PhylomeDB" id="B8MPH8"/>
<dbReference type="PANTHER" id="PTHR23501:SF43">
    <property type="entry name" value="MULTIDRUG TRANSPORTER, PUTATIVE (AFU_ORTHOLOGUE AFUA_6G03040)-RELATED"/>
    <property type="match status" value="1"/>
</dbReference>
<organism evidence="6 7">
    <name type="scientific">Talaromyces stipitatus (strain ATCC 10500 / CBS 375.48 / QM 6759 / NRRL 1006)</name>
    <name type="common">Penicillium stipitatum</name>
    <dbReference type="NCBI Taxonomy" id="441959"/>
    <lineage>
        <taxon>Eukaryota</taxon>
        <taxon>Fungi</taxon>
        <taxon>Dikarya</taxon>
        <taxon>Ascomycota</taxon>
        <taxon>Pezizomycotina</taxon>
        <taxon>Eurotiomycetes</taxon>
        <taxon>Eurotiomycetidae</taxon>
        <taxon>Eurotiales</taxon>
        <taxon>Trichocomaceae</taxon>
        <taxon>Talaromyces</taxon>
        <taxon>Talaromyces sect. Talaromyces</taxon>
    </lineage>
</organism>
<evidence type="ECO:0000256" key="4">
    <source>
        <dbReference type="ARBA" id="ARBA00023136"/>
    </source>
</evidence>
<keyword evidence="3 5" id="KW-1133">Transmembrane helix</keyword>
<comment type="subcellular location">
    <subcellularLocation>
        <location evidence="1">Membrane</location>
        <topology evidence="1">Multi-pass membrane protein</topology>
    </subcellularLocation>
</comment>
<dbReference type="InterPro" id="IPR036259">
    <property type="entry name" value="MFS_trans_sf"/>
</dbReference>
<dbReference type="GO" id="GO:0005886">
    <property type="term" value="C:plasma membrane"/>
    <property type="evidence" value="ECO:0007669"/>
    <property type="project" value="TreeGrafter"/>
</dbReference>
<name>B8MPH8_TALSN</name>
<dbReference type="GO" id="GO:0022857">
    <property type="term" value="F:transmembrane transporter activity"/>
    <property type="evidence" value="ECO:0007669"/>
    <property type="project" value="TreeGrafter"/>
</dbReference>
<dbReference type="EMBL" id="EQ962658">
    <property type="protein sequence ID" value="EED14417.1"/>
    <property type="molecule type" value="Genomic_DNA"/>
</dbReference>
<dbReference type="Proteomes" id="UP000001745">
    <property type="component" value="Unassembled WGS sequence"/>
</dbReference>
<proteinExistence type="predicted"/>
<dbReference type="VEuPathDB" id="FungiDB:TSTA_106260"/>
<feature type="transmembrane region" description="Helical" evidence="5">
    <location>
        <begin position="109"/>
        <end position="130"/>
    </location>
</feature>
<dbReference type="GeneID" id="8098779"/>
<feature type="transmembrane region" description="Helical" evidence="5">
    <location>
        <begin position="80"/>
        <end position="97"/>
    </location>
</feature>
<protein>
    <submittedName>
        <fullName evidence="6">Efflux pump antibiotic resistance protein, putative</fullName>
    </submittedName>
</protein>
<feature type="transmembrane region" description="Helical" evidence="5">
    <location>
        <begin position="362"/>
        <end position="388"/>
    </location>
</feature>
<dbReference type="HOGENOM" id="CLU_000960_22_2_1"/>
<dbReference type="Gene3D" id="1.20.1720.10">
    <property type="entry name" value="Multidrug resistance protein D"/>
    <property type="match status" value="1"/>
</dbReference>
<feature type="transmembrane region" description="Helical" evidence="5">
    <location>
        <begin position="295"/>
        <end position="314"/>
    </location>
</feature>
<reference evidence="7" key="1">
    <citation type="journal article" date="2015" name="Genome Announc.">
        <title>Genome sequence of the AIDS-associated pathogen Penicillium marneffei (ATCC18224) and its near taxonomic relative Talaromyces stipitatus (ATCC10500).</title>
        <authorList>
            <person name="Nierman W.C."/>
            <person name="Fedorova-Abrams N.D."/>
            <person name="Andrianopoulos A."/>
        </authorList>
    </citation>
    <scope>NUCLEOTIDE SEQUENCE [LARGE SCALE GENOMIC DNA]</scope>
    <source>
        <strain evidence="7">ATCC 10500 / CBS 375.48 / QM 6759 / NRRL 1006</strain>
    </source>
</reference>
<dbReference type="eggNOG" id="KOG0254">
    <property type="taxonomic scope" value="Eukaryota"/>
</dbReference>
<gene>
    <name evidence="6" type="ORF">TSTA_106260</name>
</gene>
<feature type="transmembrane region" description="Helical" evidence="5">
    <location>
        <begin position="251"/>
        <end position="274"/>
    </location>
</feature>
<keyword evidence="7" id="KW-1185">Reference proteome</keyword>
<dbReference type="Gene3D" id="1.20.1250.20">
    <property type="entry name" value="MFS general substrate transporter like domains"/>
    <property type="match status" value="1"/>
</dbReference>
<evidence type="ECO:0000313" key="6">
    <source>
        <dbReference type="EMBL" id="EED14417.1"/>
    </source>
</evidence>
<evidence type="ECO:0000256" key="2">
    <source>
        <dbReference type="ARBA" id="ARBA00022692"/>
    </source>
</evidence>
<accession>B8MPH8</accession>
<dbReference type="AlphaFoldDB" id="B8MPH8"/>
<dbReference type="OrthoDB" id="440553at2759"/>
<dbReference type="OMA" id="FAVWGST"/>
<feature type="transmembrane region" description="Helical" evidence="5">
    <location>
        <begin position="394"/>
        <end position="418"/>
    </location>
</feature>
<evidence type="ECO:0000313" key="7">
    <source>
        <dbReference type="Proteomes" id="UP000001745"/>
    </source>
</evidence>
<feature type="transmembrane region" description="Helical" evidence="5">
    <location>
        <begin position="45"/>
        <end position="68"/>
    </location>
</feature>
<feature type="transmembrane region" description="Helical" evidence="5">
    <location>
        <begin position="430"/>
        <end position="450"/>
    </location>
</feature>